<keyword evidence="8 12" id="KW-0067">ATP-binding</keyword>
<dbReference type="GO" id="GO:0016887">
    <property type="term" value="F:ATP hydrolysis activity"/>
    <property type="evidence" value="ECO:0007669"/>
    <property type="project" value="RHEA"/>
</dbReference>
<evidence type="ECO:0000256" key="8">
    <source>
        <dbReference type="ARBA" id="ARBA00022840"/>
    </source>
</evidence>
<comment type="cofactor">
    <cofactor evidence="12">
        <name>Zn(2+)</name>
        <dbReference type="ChEBI" id="CHEBI:29105"/>
    </cofactor>
    <text evidence="12">Binds 2 zinc ions per subunit.</text>
</comment>
<evidence type="ECO:0000256" key="4">
    <source>
        <dbReference type="ARBA" id="ARBA00022741"/>
    </source>
</evidence>
<keyword evidence="3 12" id="KW-0479">Metal-binding</keyword>
<feature type="binding site" evidence="12">
    <location>
        <position position="398"/>
    </location>
    <ligand>
        <name>Zn(2+)</name>
        <dbReference type="ChEBI" id="CHEBI:29105"/>
        <label>2</label>
    </ligand>
</feature>
<evidence type="ECO:0000256" key="10">
    <source>
        <dbReference type="ARBA" id="ARBA00023235"/>
    </source>
</evidence>
<evidence type="ECO:0000256" key="1">
    <source>
        <dbReference type="ARBA" id="ARBA00022515"/>
    </source>
</evidence>
<dbReference type="PROSITE" id="PS51192">
    <property type="entry name" value="HELICASE_ATP_BIND_1"/>
    <property type="match status" value="1"/>
</dbReference>
<dbReference type="GO" id="GO:1990077">
    <property type="term" value="C:primosome complex"/>
    <property type="evidence" value="ECO:0007669"/>
    <property type="project" value="UniProtKB-UniRule"/>
</dbReference>
<dbReference type="GO" id="GO:0006302">
    <property type="term" value="P:double-strand break repair"/>
    <property type="evidence" value="ECO:0007669"/>
    <property type="project" value="InterPro"/>
</dbReference>
<dbReference type="InterPro" id="IPR014001">
    <property type="entry name" value="Helicase_ATP-bd"/>
</dbReference>
<feature type="binding site" evidence="12">
    <location>
        <position position="395"/>
    </location>
    <ligand>
        <name>Zn(2+)</name>
        <dbReference type="ChEBI" id="CHEBI:29105"/>
        <label>2</label>
    </ligand>
</feature>
<feature type="binding site" evidence="12">
    <location>
        <position position="380"/>
    </location>
    <ligand>
        <name>Zn(2+)</name>
        <dbReference type="ChEBI" id="CHEBI:29105"/>
        <label>2</label>
    </ligand>
</feature>
<keyword evidence="6 12" id="KW-0347">Helicase</keyword>
<feature type="binding site" evidence="12">
    <location>
        <position position="411"/>
    </location>
    <ligand>
        <name>Zn(2+)</name>
        <dbReference type="ChEBI" id="CHEBI:29105"/>
        <label>1</label>
    </ligand>
</feature>
<evidence type="ECO:0000256" key="5">
    <source>
        <dbReference type="ARBA" id="ARBA00022801"/>
    </source>
</evidence>
<dbReference type="FunFam" id="3.40.50.300:FF:000489">
    <property type="entry name" value="Primosome assembly protein PriA"/>
    <property type="match status" value="1"/>
</dbReference>
<evidence type="ECO:0000256" key="9">
    <source>
        <dbReference type="ARBA" id="ARBA00023125"/>
    </source>
</evidence>
<dbReference type="NCBIfam" id="NF004067">
    <property type="entry name" value="PRK05580.1-4"/>
    <property type="match status" value="1"/>
</dbReference>
<comment type="subunit">
    <text evidence="12">Component of the replication restart primosome.</text>
</comment>
<dbReference type="Pfam" id="PF00270">
    <property type="entry name" value="DEAD"/>
    <property type="match status" value="1"/>
</dbReference>
<evidence type="ECO:0000256" key="11">
    <source>
        <dbReference type="ARBA" id="ARBA00048988"/>
    </source>
</evidence>
<dbReference type="InterPro" id="IPR040498">
    <property type="entry name" value="PriA_CRR"/>
</dbReference>
<keyword evidence="2 12" id="KW-0235">DNA replication</keyword>
<dbReference type="EC" id="5.6.2.4" evidence="12"/>
<evidence type="ECO:0000256" key="2">
    <source>
        <dbReference type="ARBA" id="ARBA00022705"/>
    </source>
</evidence>
<dbReference type="HAMAP" id="MF_00983">
    <property type="entry name" value="PriA"/>
    <property type="match status" value="1"/>
</dbReference>
<dbReference type="InterPro" id="IPR041222">
    <property type="entry name" value="PriA_3primeBD"/>
</dbReference>
<dbReference type="InterPro" id="IPR005259">
    <property type="entry name" value="PriA"/>
</dbReference>
<sequence>MSEGMRRAQVLLPFPGEGLFDYWVPEAVVPGQIVRVPFGRGAKLGIVWSLKADPSVPDERIKPVEAIWEGLPPLPEADRELLEFTARYYLAPLGEVVAAMLPPALRRRKREPRSKGRGEEGGTVPAGPLPELTEGQRAALEAVPRDGFSATLLHGITGSGKTEVYLRLVAECLAQGRQALLLVPEIALTPQLTERVHARFPSARIVCLHSEAPAGERSAAFVAAMRGEIDVVLGTRLAVFAPFVRLGLVVVDEEHDPSYKQFEGVPYSARDLAVWRARRWNVPIVLGSATPSLESWASCEAGRYRRVALSARASGQPLPTIELIDTAQTPAEEGVSAPLAQAIEATLARGEQALVFLNRRGYAPVVRCGHCGWVSRCPNCSVNLVFHRDDGRMHCHHCGYRETPPRSCPECGALDLQPVGRGTQRLEERLQALFPQARIARIDRDAVRTLAQWETLLEEVRAGRYDLLVGTQMMAKGHDFPSLTLVGVIGADAGLYAAEVRATERMFQQLIQVAGRAGRAGAPGRVLVQTEFPQHPLFRELAAHDYAAFAARTLAERRALRLPPFAFQALLRADDEALEPALAFLEAARTTGREIAGREGWPVKVFDPVPMRLVRLARRERAQLLVEGGRRPALHAFLERWVEALRGLPHPRSLRWRLEVDPLET</sequence>
<comment type="catalytic activity">
    <reaction evidence="12">
        <text>Couples ATP hydrolysis with the unwinding of duplex DNA by translocating in the 3'-5' direction.</text>
        <dbReference type="EC" id="5.6.2.4"/>
    </reaction>
</comment>
<feature type="binding site" evidence="12">
    <location>
        <position position="377"/>
    </location>
    <ligand>
        <name>Zn(2+)</name>
        <dbReference type="ChEBI" id="CHEBI:29105"/>
        <label>2</label>
    </ligand>
</feature>
<keyword evidence="9 12" id="KW-0238">DNA-binding</keyword>
<evidence type="ECO:0000256" key="12">
    <source>
        <dbReference type="HAMAP-Rule" id="MF_00983"/>
    </source>
</evidence>
<keyword evidence="16" id="KW-1185">Reference proteome</keyword>
<dbReference type="CDD" id="cd18804">
    <property type="entry name" value="SF2_C_priA"/>
    <property type="match status" value="1"/>
</dbReference>
<dbReference type="Pfam" id="PF00271">
    <property type="entry name" value="Helicase_C"/>
    <property type="match status" value="1"/>
</dbReference>
<dbReference type="SUPFAM" id="SSF52540">
    <property type="entry name" value="P-loop containing nucleoside triphosphate hydrolases"/>
    <property type="match status" value="1"/>
</dbReference>
<dbReference type="Pfam" id="PF18074">
    <property type="entry name" value="PriA_C"/>
    <property type="match status" value="1"/>
</dbReference>
<dbReference type="InterPro" id="IPR041236">
    <property type="entry name" value="PriA_C"/>
</dbReference>
<dbReference type="GO" id="GO:0008270">
    <property type="term" value="F:zinc ion binding"/>
    <property type="evidence" value="ECO:0007669"/>
    <property type="project" value="UniProtKB-UniRule"/>
</dbReference>
<dbReference type="AlphaFoldDB" id="A0A0K6ITB1"/>
<dbReference type="GO" id="GO:0043138">
    <property type="term" value="F:3'-5' DNA helicase activity"/>
    <property type="evidence" value="ECO:0007669"/>
    <property type="project" value="UniProtKB-EC"/>
</dbReference>
<evidence type="ECO:0000256" key="13">
    <source>
        <dbReference type="SAM" id="MobiDB-lite"/>
    </source>
</evidence>
<dbReference type="GO" id="GO:0005524">
    <property type="term" value="F:ATP binding"/>
    <property type="evidence" value="ECO:0007669"/>
    <property type="project" value="UniProtKB-UniRule"/>
</dbReference>
<keyword evidence="1 12" id="KW-0639">Primosome</keyword>
<dbReference type="SMART" id="SM00487">
    <property type="entry name" value="DEXDc"/>
    <property type="match status" value="1"/>
</dbReference>
<dbReference type="InterPro" id="IPR042115">
    <property type="entry name" value="PriA_3primeBD_sf"/>
</dbReference>
<organism evidence="15 16">
    <name type="scientific">Tepidiphilus thermophilus</name>
    <dbReference type="NCBI Taxonomy" id="876478"/>
    <lineage>
        <taxon>Bacteria</taxon>
        <taxon>Pseudomonadati</taxon>
        <taxon>Pseudomonadota</taxon>
        <taxon>Hydrogenophilia</taxon>
        <taxon>Hydrogenophilales</taxon>
        <taxon>Hydrogenophilaceae</taxon>
        <taxon>Tepidiphilus</taxon>
    </lineage>
</organism>
<dbReference type="Pfam" id="PF17764">
    <property type="entry name" value="PriA_3primeBD"/>
    <property type="match status" value="1"/>
</dbReference>
<evidence type="ECO:0000256" key="6">
    <source>
        <dbReference type="ARBA" id="ARBA00022806"/>
    </source>
</evidence>
<dbReference type="GO" id="GO:0006310">
    <property type="term" value="P:DNA recombination"/>
    <property type="evidence" value="ECO:0007669"/>
    <property type="project" value="InterPro"/>
</dbReference>
<protein>
    <recommendedName>
        <fullName evidence="12">Replication restart protein PriA</fullName>
    </recommendedName>
    <alternativeName>
        <fullName evidence="12">ATP-dependent DNA helicase PriA</fullName>
        <ecNumber evidence="12">5.6.2.4</ecNumber>
    </alternativeName>
    <alternativeName>
        <fullName evidence="12">DNA 3'-5' helicase PriA</fullName>
    </alternativeName>
</protein>
<evidence type="ECO:0000313" key="15">
    <source>
        <dbReference type="EMBL" id="CUB06345.1"/>
    </source>
</evidence>
<feature type="binding site" evidence="12">
    <location>
        <position position="368"/>
    </location>
    <ligand>
        <name>Zn(2+)</name>
        <dbReference type="ChEBI" id="CHEBI:29105"/>
        <label>1</label>
    </ligand>
</feature>
<dbReference type="InterPro" id="IPR011545">
    <property type="entry name" value="DEAD/DEAH_box_helicase_dom"/>
</dbReference>
<dbReference type="Gene3D" id="3.40.50.300">
    <property type="entry name" value="P-loop containing nucleotide triphosphate hydrolases"/>
    <property type="match status" value="2"/>
</dbReference>
<dbReference type="Pfam" id="PF18319">
    <property type="entry name" value="Zn_ribbon_PriA"/>
    <property type="match status" value="1"/>
</dbReference>
<evidence type="ECO:0000256" key="7">
    <source>
        <dbReference type="ARBA" id="ARBA00022833"/>
    </source>
</evidence>
<dbReference type="GO" id="GO:0003677">
    <property type="term" value="F:DNA binding"/>
    <property type="evidence" value="ECO:0007669"/>
    <property type="project" value="UniProtKB-UniRule"/>
</dbReference>
<dbReference type="Proteomes" id="UP000182108">
    <property type="component" value="Unassembled WGS sequence"/>
</dbReference>
<dbReference type="NCBIfam" id="TIGR00595">
    <property type="entry name" value="priA"/>
    <property type="match status" value="1"/>
</dbReference>
<reference evidence="16" key="1">
    <citation type="submission" date="2015-08" db="EMBL/GenBank/DDBJ databases">
        <authorList>
            <person name="Babu N.S."/>
            <person name="Beckwith C.J."/>
            <person name="Beseler K.G."/>
            <person name="Brison A."/>
            <person name="Carone J.V."/>
            <person name="Caskin T.P."/>
            <person name="Diamond M."/>
            <person name="Durham M.E."/>
            <person name="Foxe J.M."/>
            <person name="Go M."/>
            <person name="Henderson B.A."/>
            <person name="Jones I.B."/>
            <person name="McGettigan J.A."/>
            <person name="Micheletti S.J."/>
            <person name="Nasrallah M.E."/>
            <person name="Ortiz D."/>
            <person name="Piller C.R."/>
            <person name="Privatt S.R."/>
            <person name="Schneider S.L."/>
            <person name="Sharp S."/>
            <person name="Smith T.C."/>
            <person name="Stanton J.D."/>
            <person name="Ullery H.E."/>
            <person name="Wilson R.J."/>
            <person name="Serrano M.G."/>
            <person name="Buck G."/>
            <person name="Lee V."/>
            <person name="Wang Y."/>
            <person name="Carvalho R."/>
            <person name="Voegtly L."/>
            <person name="Shi R."/>
            <person name="Duckworth R."/>
            <person name="Johnson A."/>
            <person name="Loviza R."/>
            <person name="Walstead R."/>
            <person name="Shah Z."/>
            <person name="Kiflezghi M."/>
            <person name="Wade K."/>
            <person name="Ball S.L."/>
            <person name="Bradley K.W."/>
            <person name="Asai D.J."/>
            <person name="Bowman C.A."/>
            <person name="Russell D.A."/>
            <person name="Pope W.H."/>
            <person name="Jacobs-Sera D."/>
            <person name="Hendrix R.W."/>
            <person name="Hatfull G.F."/>
        </authorList>
    </citation>
    <scope>NUCLEOTIDE SEQUENCE [LARGE SCALE GENOMIC DNA]</scope>
    <source>
        <strain evidence="16">JCM 19170</strain>
    </source>
</reference>
<feature type="binding site" evidence="12">
    <location>
        <position position="408"/>
    </location>
    <ligand>
        <name>Zn(2+)</name>
        <dbReference type="ChEBI" id="CHEBI:29105"/>
        <label>1</label>
    </ligand>
</feature>
<gene>
    <name evidence="12" type="primary">priA</name>
    <name evidence="15" type="ORF">Ga0061068_103107</name>
</gene>
<dbReference type="RefSeq" id="WP_198288992.1">
    <property type="nucleotide sequence ID" value="NZ_CYHH01000003.1"/>
</dbReference>
<dbReference type="PANTHER" id="PTHR30580:SF0">
    <property type="entry name" value="PRIMOSOMAL PROTEIN N"/>
    <property type="match status" value="1"/>
</dbReference>
<proteinExistence type="inferred from homology"/>
<dbReference type="PANTHER" id="PTHR30580">
    <property type="entry name" value="PRIMOSOMAL PROTEIN N"/>
    <property type="match status" value="1"/>
</dbReference>
<dbReference type="CDD" id="cd17929">
    <property type="entry name" value="DEXHc_priA"/>
    <property type="match status" value="1"/>
</dbReference>
<keyword evidence="10 12" id="KW-0413">Isomerase</keyword>
<keyword evidence="7 12" id="KW-0862">Zinc</keyword>
<feature type="region of interest" description="Disordered" evidence="13">
    <location>
        <begin position="107"/>
        <end position="131"/>
    </location>
</feature>
<dbReference type="InterPro" id="IPR001650">
    <property type="entry name" value="Helicase_C-like"/>
</dbReference>
<dbReference type="InterPro" id="IPR027417">
    <property type="entry name" value="P-loop_NTPase"/>
</dbReference>
<dbReference type="Gene3D" id="3.40.1440.60">
    <property type="entry name" value="PriA, 3(prime) DNA-binding domain"/>
    <property type="match status" value="1"/>
</dbReference>
<evidence type="ECO:0000313" key="16">
    <source>
        <dbReference type="Proteomes" id="UP000182108"/>
    </source>
</evidence>
<evidence type="ECO:0000256" key="3">
    <source>
        <dbReference type="ARBA" id="ARBA00022723"/>
    </source>
</evidence>
<feature type="domain" description="Helicase ATP-binding" evidence="14">
    <location>
        <begin position="142"/>
        <end position="309"/>
    </location>
</feature>
<dbReference type="SMART" id="SM00490">
    <property type="entry name" value="HELICc"/>
    <property type="match status" value="1"/>
</dbReference>
<name>A0A0K6ITB1_9PROT</name>
<comment type="similarity">
    <text evidence="12">Belongs to the helicase family. PriA subfamily.</text>
</comment>
<accession>A0A0K6ITB1</accession>
<feature type="binding site" evidence="12">
    <location>
        <position position="371"/>
    </location>
    <ligand>
        <name>Zn(2+)</name>
        <dbReference type="ChEBI" id="CHEBI:29105"/>
        <label>1</label>
    </ligand>
</feature>
<comment type="function">
    <text evidence="12">Initiates the restart of stalled replication forks, which reloads the replicative helicase on sites other than the origin of replication. Recognizes and binds to abandoned replication forks and remodels them to uncover a helicase loading site. Promotes assembly of the primosome at these replication forks.</text>
</comment>
<keyword evidence="5 12" id="KW-0378">Hydrolase</keyword>
<keyword evidence="4 12" id="KW-0547">Nucleotide-binding</keyword>
<dbReference type="GO" id="GO:0006269">
    <property type="term" value="P:DNA replication, synthesis of primer"/>
    <property type="evidence" value="ECO:0007669"/>
    <property type="project" value="UniProtKB-KW"/>
</dbReference>
<evidence type="ECO:0000259" key="14">
    <source>
        <dbReference type="PROSITE" id="PS51192"/>
    </source>
</evidence>
<dbReference type="GO" id="GO:0006270">
    <property type="term" value="P:DNA replication initiation"/>
    <property type="evidence" value="ECO:0007669"/>
    <property type="project" value="TreeGrafter"/>
</dbReference>
<comment type="catalytic activity">
    <reaction evidence="11 12">
        <text>ATP + H2O = ADP + phosphate + H(+)</text>
        <dbReference type="Rhea" id="RHEA:13065"/>
        <dbReference type="ChEBI" id="CHEBI:15377"/>
        <dbReference type="ChEBI" id="CHEBI:15378"/>
        <dbReference type="ChEBI" id="CHEBI:30616"/>
        <dbReference type="ChEBI" id="CHEBI:43474"/>
        <dbReference type="ChEBI" id="CHEBI:456216"/>
        <dbReference type="EC" id="5.6.2.4"/>
    </reaction>
</comment>
<dbReference type="EMBL" id="CYHH01000003">
    <property type="protein sequence ID" value="CUB06345.1"/>
    <property type="molecule type" value="Genomic_DNA"/>
</dbReference>